<dbReference type="NCBIfam" id="TIGR00121">
    <property type="entry name" value="birA_ligase"/>
    <property type="match status" value="1"/>
</dbReference>
<dbReference type="Proteomes" id="UP000288587">
    <property type="component" value="Unassembled WGS sequence"/>
</dbReference>
<evidence type="ECO:0000256" key="7">
    <source>
        <dbReference type="SAM" id="MobiDB-lite"/>
    </source>
</evidence>
<dbReference type="InterPro" id="IPR004408">
    <property type="entry name" value="Biotin_CoA_COase_ligase"/>
</dbReference>
<dbReference type="EC" id="6.3.4.15" evidence="5"/>
<dbReference type="PANTHER" id="PTHR12835">
    <property type="entry name" value="BIOTIN PROTEIN LIGASE"/>
    <property type="match status" value="1"/>
</dbReference>
<dbReference type="EMBL" id="SACM01000003">
    <property type="protein sequence ID" value="RVT84745.1"/>
    <property type="molecule type" value="Genomic_DNA"/>
</dbReference>
<keyword evidence="3" id="KW-0067">ATP-binding</keyword>
<dbReference type="OrthoDB" id="9807064at2"/>
<keyword evidence="10" id="KW-1185">Reference proteome</keyword>
<keyword evidence="4" id="KW-0092">Biotin</keyword>
<dbReference type="PANTHER" id="PTHR12835:SF5">
    <property type="entry name" value="BIOTIN--PROTEIN LIGASE"/>
    <property type="match status" value="1"/>
</dbReference>
<sequence length="328" mass="33931">MTRAGSTTAARPTARPRRSRAASGSRRCATCSRARSCSTTTAWCSTRAIRPSSSGPTSACAAPPTAGAPCWRPSADPMAGDALTALRLALGPGFDLQAVAECPSTNSTLLEAARQGLSAPRLLVADRQTAGRGRLGRAWHSWPGASLTFSLAWPWQGAPLTGLSLAVGAALAEALEPQGQRMRLKWPNDLRLDEAKLGGILIETVLKGDRVQAVVVGVGLNVAEPEADPGQPAAGLQRLDPRWTASTALACVGPALVALLNGWPREGWAGWRTAFEARDALRGLRVQAGALQGTVLGVDGEGALTLRDDAGGLHAVAAGEVSVRSMEG</sequence>
<comment type="catalytic activity">
    <reaction evidence="6">
        <text>biotin + L-lysyl-[protein] + ATP = N(6)-biotinyl-L-lysyl-[protein] + AMP + diphosphate + H(+)</text>
        <dbReference type="Rhea" id="RHEA:11756"/>
        <dbReference type="Rhea" id="RHEA-COMP:9752"/>
        <dbReference type="Rhea" id="RHEA-COMP:10505"/>
        <dbReference type="ChEBI" id="CHEBI:15378"/>
        <dbReference type="ChEBI" id="CHEBI:29969"/>
        <dbReference type="ChEBI" id="CHEBI:30616"/>
        <dbReference type="ChEBI" id="CHEBI:33019"/>
        <dbReference type="ChEBI" id="CHEBI:57586"/>
        <dbReference type="ChEBI" id="CHEBI:83144"/>
        <dbReference type="ChEBI" id="CHEBI:456215"/>
        <dbReference type="EC" id="6.3.4.15"/>
    </reaction>
</comment>
<evidence type="ECO:0000256" key="6">
    <source>
        <dbReference type="ARBA" id="ARBA00047846"/>
    </source>
</evidence>
<evidence type="ECO:0000256" key="1">
    <source>
        <dbReference type="ARBA" id="ARBA00022598"/>
    </source>
</evidence>
<evidence type="ECO:0000256" key="2">
    <source>
        <dbReference type="ARBA" id="ARBA00022741"/>
    </source>
</evidence>
<dbReference type="GO" id="GO:0005737">
    <property type="term" value="C:cytoplasm"/>
    <property type="evidence" value="ECO:0007669"/>
    <property type="project" value="TreeGrafter"/>
</dbReference>
<proteinExistence type="predicted"/>
<feature type="compositionally biased region" description="Low complexity" evidence="7">
    <location>
        <begin position="1"/>
        <end position="13"/>
    </location>
</feature>
<evidence type="ECO:0000256" key="3">
    <source>
        <dbReference type="ARBA" id="ARBA00022840"/>
    </source>
</evidence>
<accession>A0A3S2XQU0</accession>
<dbReference type="GO" id="GO:0004077">
    <property type="term" value="F:biotin--[biotin carboxyl-carrier protein] ligase activity"/>
    <property type="evidence" value="ECO:0007669"/>
    <property type="project" value="UniProtKB-EC"/>
</dbReference>
<reference evidence="9 10" key="1">
    <citation type="submission" date="2019-01" db="EMBL/GenBank/DDBJ databases">
        <authorList>
            <person name="Chen W.-M."/>
        </authorList>
    </citation>
    <scope>NUCLEOTIDE SEQUENCE [LARGE SCALE GENOMIC DNA]</scope>
    <source>
        <strain evidence="9 10">CCP-18</strain>
    </source>
</reference>
<dbReference type="InterPro" id="IPR045864">
    <property type="entry name" value="aa-tRNA-synth_II/BPL/LPL"/>
</dbReference>
<feature type="domain" description="BPL/LPL catalytic" evidence="8">
    <location>
        <begin position="91"/>
        <end position="264"/>
    </location>
</feature>
<evidence type="ECO:0000256" key="5">
    <source>
        <dbReference type="ARBA" id="ARBA00024227"/>
    </source>
</evidence>
<dbReference type="Gene3D" id="2.30.30.100">
    <property type="match status" value="1"/>
</dbReference>
<organism evidence="9 10">
    <name type="scientific">Inhella crocodyli</name>
    <dbReference type="NCBI Taxonomy" id="2499851"/>
    <lineage>
        <taxon>Bacteria</taxon>
        <taxon>Pseudomonadati</taxon>
        <taxon>Pseudomonadota</taxon>
        <taxon>Betaproteobacteria</taxon>
        <taxon>Burkholderiales</taxon>
        <taxon>Sphaerotilaceae</taxon>
        <taxon>Inhella</taxon>
    </lineage>
</organism>
<dbReference type="SUPFAM" id="SSF50037">
    <property type="entry name" value="C-terminal domain of transcriptional repressors"/>
    <property type="match status" value="1"/>
</dbReference>
<comment type="caution">
    <text evidence="9">The sequence shown here is derived from an EMBL/GenBank/DDBJ whole genome shotgun (WGS) entry which is preliminary data.</text>
</comment>
<evidence type="ECO:0000256" key="4">
    <source>
        <dbReference type="ARBA" id="ARBA00023267"/>
    </source>
</evidence>
<evidence type="ECO:0000259" key="8">
    <source>
        <dbReference type="PROSITE" id="PS51733"/>
    </source>
</evidence>
<dbReference type="InterPro" id="IPR003142">
    <property type="entry name" value="BPL_C"/>
</dbReference>
<name>A0A3S2XQU0_9BURK</name>
<protein>
    <recommendedName>
        <fullName evidence="5">biotin--[biotin carboxyl-carrier protein] ligase</fullName>
        <ecNumber evidence="5">6.3.4.15</ecNumber>
    </recommendedName>
</protein>
<keyword evidence="1 9" id="KW-0436">Ligase</keyword>
<gene>
    <name evidence="9" type="ORF">EOD73_11490</name>
</gene>
<dbReference type="PROSITE" id="PS51733">
    <property type="entry name" value="BPL_LPL_CATALYTIC"/>
    <property type="match status" value="1"/>
</dbReference>
<dbReference type="AlphaFoldDB" id="A0A3S2XQU0"/>
<dbReference type="Gene3D" id="3.30.930.10">
    <property type="entry name" value="Bira Bifunctional Protein, Domain 2"/>
    <property type="match status" value="1"/>
</dbReference>
<dbReference type="CDD" id="cd16442">
    <property type="entry name" value="BPL"/>
    <property type="match status" value="1"/>
</dbReference>
<dbReference type="Pfam" id="PF02237">
    <property type="entry name" value="BPL_C"/>
    <property type="match status" value="1"/>
</dbReference>
<dbReference type="GO" id="GO:0005524">
    <property type="term" value="F:ATP binding"/>
    <property type="evidence" value="ECO:0007669"/>
    <property type="project" value="UniProtKB-KW"/>
</dbReference>
<keyword evidence="2" id="KW-0547">Nucleotide-binding</keyword>
<evidence type="ECO:0000313" key="9">
    <source>
        <dbReference type="EMBL" id="RVT84745.1"/>
    </source>
</evidence>
<dbReference type="InterPro" id="IPR004143">
    <property type="entry name" value="BPL_LPL_catalytic"/>
</dbReference>
<dbReference type="SUPFAM" id="SSF55681">
    <property type="entry name" value="Class II aaRS and biotin synthetases"/>
    <property type="match status" value="1"/>
</dbReference>
<dbReference type="InterPro" id="IPR008988">
    <property type="entry name" value="Transcriptional_repressor_C"/>
</dbReference>
<dbReference type="Pfam" id="PF03099">
    <property type="entry name" value="BPL_LplA_LipB"/>
    <property type="match status" value="1"/>
</dbReference>
<feature type="region of interest" description="Disordered" evidence="7">
    <location>
        <begin position="1"/>
        <end position="25"/>
    </location>
</feature>
<evidence type="ECO:0000313" key="10">
    <source>
        <dbReference type="Proteomes" id="UP000288587"/>
    </source>
</evidence>